<evidence type="ECO:0000313" key="1">
    <source>
        <dbReference type="EMBL" id="KAK0446566.1"/>
    </source>
</evidence>
<proteinExistence type="predicted"/>
<sequence length="88" mass="10113">MTALILETRSGSVSEPTYKVDRYAVFLRELSGIADAYAVFIFPTEMPYCVYIKALPLLHDTICFINDVTSFYRRSVTVKMTTLYRAKE</sequence>
<comment type="caution">
    <text evidence="1">The sequence shown here is derived from an EMBL/GenBank/DDBJ whole genome shotgun (WGS) entry which is preliminary data.</text>
</comment>
<keyword evidence="2" id="KW-1185">Reference proteome</keyword>
<dbReference type="RefSeq" id="XP_060325915.1">
    <property type="nucleotide sequence ID" value="XM_060483913.1"/>
</dbReference>
<name>A0AA39MTH9_ARMTA</name>
<gene>
    <name evidence="1" type="ORF">EV420DRAFT_896482</name>
</gene>
<dbReference type="InterPro" id="IPR008949">
    <property type="entry name" value="Isoprenoid_synthase_dom_sf"/>
</dbReference>
<dbReference type="GeneID" id="85367461"/>
<dbReference type="AlphaFoldDB" id="A0AA39MTH9"/>
<evidence type="ECO:0000313" key="2">
    <source>
        <dbReference type="Proteomes" id="UP001175211"/>
    </source>
</evidence>
<dbReference type="Proteomes" id="UP001175211">
    <property type="component" value="Unassembled WGS sequence"/>
</dbReference>
<organism evidence="1 2">
    <name type="scientific">Armillaria tabescens</name>
    <name type="common">Ringless honey mushroom</name>
    <name type="synonym">Agaricus tabescens</name>
    <dbReference type="NCBI Taxonomy" id="1929756"/>
    <lineage>
        <taxon>Eukaryota</taxon>
        <taxon>Fungi</taxon>
        <taxon>Dikarya</taxon>
        <taxon>Basidiomycota</taxon>
        <taxon>Agaricomycotina</taxon>
        <taxon>Agaricomycetes</taxon>
        <taxon>Agaricomycetidae</taxon>
        <taxon>Agaricales</taxon>
        <taxon>Marasmiineae</taxon>
        <taxon>Physalacriaceae</taxon>
        <taxon>Desarmillaria</taxon>
    </lineage>
</organism>
<accession>A0AA39MTH9</accession>
<dbReference type="Gene3D" id="1.10.600.10">
    <property type="entry name" value="Farnesyl Diphosphate Synthase"/>
    <property type="match status" value="1"/>
</dbReference>
<protein>
    <submittedName>
        <fullName evidence="1">Uncharacterized protein</fullName>
    </submittedName>
</protein>
<dbReference type="EMBL" id="JAUEPS010000046">
    <property type="protein sequence ID" value="KAK0446566.1"/>
    <property type="molecule type" value="Genomic_DNA"/>
</dbReference>
<reference evidence="1" key="1">
    <citation type="submission" date="2023-06" db="EMBL/GenBank/DDBJ databases">
        <authorList>
            <consortium name="Lawrence Berkeley National Laboratory"/>
            <person name="Ahrendt S."/>
            <person name="Sahu N."/>
            <person name="Indic B."/>
            <person name="Wong-Bajracharya J."/>
            <person name="Merenyi Z."/>
            <person name="Ke H.-M."/>
            <person name="Monk M."/>
            <person name="Kocsube S."/>
            <person name="Drula E."/>
            <person name="Lipzen A."/>
            <person name="Balint B."/>
            <person name="Henrissat B."/>
            <person name="Andreopoulos B."/>
            <person name="Martin F.M."/>
            <person name="Harder C.B."/>
            <person name="Rigling D."/>
            <person name="Ford K.L."/>
            <person name="Foster G.D."/>
            <person name="Pangilinan J."/>
            <person name="Papanicolaou A."/>
            <person name="Barry K."/>
            <person name="LaButti K."/>
            <person name="Viragh M."/>
            <person name="Koriabine M."/>
            <person name="Yan M."/>
            <person name="Riley R."/>
            <person name="Champramary S."/>
            <person name="Plett K.L."/>
            <person name="Tsai I.J."/>
            <person name="Slot J."/>
            <person name="Sipos G."/>
            <person name="Plett J."/>
            <person name="Nagy L.G."/>
            <person name="Grigoriev I.V."/>
        </authorList>
    </citation>
    <scope>NUCLEOTIDE SEQUENCE</scope>
    <source>
        <strain evidence="1">CCBAS 213</strain>
    </source>
</reference>